<feature type="region of interest" description="Disordered" evidence="1">
    <location>
        <begin position="31"/>
        <end position="56"/>
    </location>
</feature>
<proteinExistence type="predicted"/>
<protein>
    <submittedName>
        <fullName evidence="2">Uncharacterized protein</fullName>
    </submittedName>
</protein>
<dbReference type="AlphaFoldDB" id="A0A8K0H8P2"/>
<organism evidence="2 3">
    <name type="scientific">Rhamnella rubrinervis</name>
    <dbReference type="NCBI Taxonomy" id="2594499"/>
    <lineage>
        <taxon>Eukaryota</taxon>
        <taxon>Viridiplantae</taxon>
        <taxon>Streptophyta</taxon>
        <taxon>Embryophyta</taxon>
        <taxon>Tracheophyta</taxon>
        <taxon>Spermatophyta</taxon>
        <taxon>Magnoliopsida</taxon>
        <taxon>eudicotyledons</taxon>
        <taxon>Gunneridae</taxon>
        <taxon>Pentapetalae</taxon>
        <taxon>rosids</taxon>
        <taxon>fabids</taxon>
        <taxon>Rosales</taxon>
        <taxon>Rhamnaceae</taxon>
        <taxon>rhamnoid group</taxon>
        <taxon>Rhamneae</taxon>
        <taxon>Rhamnella</taxon>
    </lineage>
</organism>
<keyword evidence="3" id="KW-1185">Reference proteome</keyword>
<dbReference type="EMBL" id="VOIH02000004">
    <property type="protein sequence ID" value="KAF3447991.1"/>
    <property type="molecule type" value="Genomic_DNA"/>
</dbReference>
<gene>
    <name evidence="2" type="ORF">FNV43_RR08699</name>
</gene>
<name>A0A8K0H8P2_9ROSA</name>
<dbReference type="Proteomes" id="UP000796880">
    <property type="component" value="Unassembled WGS sequence"/>
</dbReference>
<accession>A0A8K0H8P2</accession>
<comment type="caution">
    <text evidence="2">The sequence shown here is derived from an EMBL/GenBank/DDBJ whole genome shotgun (WGS) entry which is preliminary data.</text>
</comment>
<evidence type="ECO:0000313" key="2">
    <source>
        <dbReference type="EMBL" id="KAF3447991.1"/>
    </source>
</evidence>
<sequence length="114" mass="12959">MSKSSRSSSCSKAYWAYSGSTRFCLKQKKNFNNNDDDVGDRGANSRELAQRPRRPSWRGRRSSFVLFLEASITTTSAMLEVTAASTYSAVFERRVEGFTGWREGEVNFDFSRCN</sequence>
<evidence type="ECO:0000256" key="1">
    <source>
        <dbReference type="SAM" id="MobiDB-lite"/>
    </source>
</evidence>
<reference evidence="2" key="1">
    <citation type="submission" date="2020-03" db="EMBL/GenBank/DDBJ databases">
        <title>A high-quality chromosome-level genome assembly of a woody plant with both climbing and erect habits, Rhamnella rubrinervis.</title>
        <authorList>
            <person name="Lu Z."/>
            <person name="Yang Y."/>
            <person name="Zhu X."/>
            <person name="Sun Y."/>
        </authorList>
    </citation>
    <scope>NUCLEOTIDE SEQUENCE</scope>
    <source>
        <strain evidence="2">BYM</strain>
        <tissue evidence="2">Leaf</tissue>
    </source>
</reference>
<evidence type="ECO:0000313" key="3">
    <source>
        <dbReference type="Proteomes" id="UP000796880"/>
    </source>
</evidence>
<feature type="compositionally biased region" description="Basic and acidic residues" evidence="1">
    <location>
        <begin position="39"/>
        <end position="50"/>
    </location>
</feature>